<feature type="transmembrane region" description="Helical" evidence="1">
    <location>
        <begin position="324"/>
        <end position="343"/>
    </location>
</feature>
<sequence length="411" mass="48357">MKKFYSPKTNSIIILVFFVLMENIFYLIDKDTFQILPGISYLDTYLIFFLYFCFRSIKAINKNIKYRFGWLVFGLLIFIIISAIKANLNSGQSILLGIGSQRDYFFILLSYYPINTLFKRNKINIKTLKKGFLFIGVLAGLIYFFQQVVYEQIIFVFVHSNYRYGSIRLYFDSALILISLFIALDYLFKKWKMKYLVVIIIGFLYELFVSKGRLELLAVITTIFIAYNLRSLSFNTRIFGAFFISILMYFFINSIYFDAFFDNGGSVVNNTTEIRNKGRSLYLLGLLSSITNFIFGWGYPHISNAKAMQASGADKNMFLVDNGLFGFFFVYGALGLSLILSVYYKLLKFSIKIRKKVNDQFHLYLVIFIIFLSYNIIFWWWKPAWTLLLVILMSYVELMYERYAINKNRIM</sequence>
<evidence type="ECO:0000256" key="1">
    <source>
        <dbReference type="SAM" id="Phobius"/>
    </source>
</evidence>
<dbReference type="Proteomes" id="UP000092612">
    <property type="component" value="Unassembled WGS sequence"/>
</dbReference>
<feature type="transmembrane region" description="Helical" evidence="1">
    <location>
        <begin position="363"/>
        <end position="381"/>
    </location>
</feature>
<feature type="transmembrane region" description="Helical" evidence="1">
    <location>
        <begin position="34"/>
        <end position="54"/>
    </location>
</feature>
<feature type="transmembrane region" description="Helical" evidence="1">
    <location>
        <begin position="238"/>
        <end position="261"/>
    </location>
</feature>
<evidence type="ECO:0000313" key="3">
    <source>
        <dbReference type="Proteomes" id="UP000092612"/>
    </source>
</evidence>
<evidence type="ECO:0008006" key="4">
    <source>
        <dbReference type="Google" id="ProtNLM"/>
    </source>
</evidence>
<protein>
    <recommendedName>
        <fullName evidence="4">Polysaccharide polymerase</fullName>
    </recommendedName>
</protein>
<feature type="transmembrane region" description="Helical" evidence="1">
    <location>
        <begin position="66"/>
        <end position="84"/>
    </location>
</feature>
<reference evidence="3" key="1">
    <citation type="submission" date="2016-02" db="EMBL/GenBank/DDBJ databases">
        <title>Paenibacillus sp. LPB0068, isolated from Crassostrea gigas.</title>
        <authorList>
            <person name="Shin S.-K."/>
            <person name="Yi H."/>
        </authorList>
    </citation>
    <scope>NUCLEOTIDE SEQUENCE [LARGE SCALE GENOMIC DNA]</scope>
    <source>
        <strain evidence="3">KCTC 23969</strain>
    </source>
</reference>
<feature type="transmembrane region" description="Helical" evidence="1">
    <location>
        <begin position="104"/>
        <end position="119"/>
    </location>
</feature>
<dbReference type="STRING" id="996801.BW723_09720"/>
<dbReference type="EMBL" id="LSFL01000015">
    <property type="protein sequence ID" value="OBY66372.1"/>
    <property type="molecule type" value="Genomic_DNA"/>
</dbReference>
<dbReference type="RefSeq" id="WP_068359455.1">
    <property type="nucleotide sequence ID" value="NZ_CP019337.1"/>
</dbReference>
<dbReference type="AlphaFoldDB" id="A0A1B8U3G2"/>
<name>A0A1B8U3G2_9FLAO</name>
<feature type="transmembrane region" description="Helical" evidence="1">
    <location>
        <begin position="281"/>
        <end position="299"/>
    </location>
</feature>
<keyword evidence="3" id="KW-1185">Reference proteome</keyword>
<feature type="transmembrane region" description="Helical" evidence="1">
    <location>
        <begin position="169"/>
        <end position="188"/>
    </location>
</feature>
<proteinExistence type="predicted"/>
<keyword evidence="1" id="KW-0812">Transmembrane</keyword>
<keyword evidence="1" id="KW-0472">Membrane</keyword>
<feature type="transmembrane region" description="Helical" evidence="1">
    <location>
        <begin position="12"/>
        <end position="28"/>
    </location>
</feature>
<feature type="transmembrane region" description="Helical" evidence="1">
    <location>
        <begin position="131"/>
        <end position="149"/>
    </location>
</feature>
<feature type="transmembrane region" description="Helical" evidence="1">
    <location>
        <begin position="195"/>
        <end position="226"/>
    </location>
</feature>
<feature type="transmembrane region" description="Helical" evidence="1">
    <location>
        <begin position="387"/>
        <end position="405"/>
    </location>
</feature>
<accession>A0A1B8U3G2</accession>
<organism evidence="2 3">
    <name type="scientific">Polaribacter reichenbachii</name>
    <dbReference type="NCBI Taxonomy" id="996801"/>
    <lineage>
        <taxon>Bacteria</taxon>
        <taxon>Pseudomonadati</taxon>
        <taxon>Bacteroidota</taxon>
        <taxon>Flavobacteriia</taxon>
        <taxon>Flavobacteriales</taxon>
        <taxon>Flavobacteriaceae</taxon>
    </lineage>
</organism>
<evidence type="ECO:0000313" key="2">
    <source>
        <dbReference type="EMBL" id="OBY66372.1"/>
    </source>
</evidence>
<keyword evidence="1" id="KW-1133">Transmembrane helix</keyword>
<gene>
    <name evidence="2" type="ORF">LPB301_06685</name>
</gene>
<dbReference type="KEGG" id="prn:BW723_09720"/>
<comment type="caution">
    <text evidence="2">The sequence shown here is derived from an EMBL/GenBank/DDBJ whole genome shotgun (WGS) entry which is preliminary data.</text>
</comment>